<feature type="binding site" evidence="2">
    <location>
        <position position="156"/>
    </location>
    <ligand>
        <name>Zn(2+)</name>
        <dbReference type="ChEBI" id="CHEBI:29105"/>
    </ligand>
</feature>
<dbReference type="GO" id="GO:0005737">
    <property type="term" value="C:cytoplasm"/>
    <property type="evidence" value="ECO:0007669"/>
    <property type="project" value="UniProtKB-SubCell"/>
</dbReference>
<organism evidence="4 5">
    <name type="scientific">Methanonatronarchaeum thermophilum</name>
    <dbReference type="NCBI Taxonomy" id="1927129"/>
    <lineage>
        <taxon>Archaea</taxon>
        <taxon>Methanobacteriati</taxon>
        <taxon>Methanobacteriota</taxon>
        <taxon>Methanonatronarchaeia</taxon>
        <taxon>Methanonatronarchaeales</taxon>
        <taxon>Methanonatronarchaeaceae</taxon>
        <taxon>Methanonatronarchaeum</taxon>
    </lineage>
</organism>
<comment type="function">
    <text evidence="2">Non-catalytic component of the exosome, which is a complex involved in RNA degradation. Increases the RNA binding and the efficiency of RNA degradation. Helpful for the interaction of the exosome with A-poor RNAs.</text>
</comment>
<dbReference type="Gene3D" id="2.40.50.140">
    <property type="entry name" value="Nucleic acid-binding proteins"/>
    <property type="match status" value="1"/>
</dbReference>
<dbReference type="GO" id="GO:0006396">
    <property type="term" value="P:RNA processing"/>
    <property type="evidence" value="ECO:0007669"/>
    <property type="project" value="InterPro"/>
</dbReference>
<dbReference type="SUPFAM" id="SSF110324">
    <property type="entry name" value="Ribosomal L27 protein-like"/>
    <property type="match status" value="1"/>
</dbReference>
<dbReference type="InterPro" id="IPR030850">
    <property type="entry name" value="Exosome_Csl4_arc"/>
</dbReference>
<keyword evidence="2" id="KW-0479">Metal-binding</keyword>
<dbReference type="GO" id="GO:0008270">
    <property type="term" value="F:zinc ion binding"/>
    <property type="evidence" value="ECO:0007669"/>
    <property type="project" value="UniProtKB-UniRule"/>
</dbReference>
<dbReference type="InterPro" id="IPR012340">
    <property type="entry name" value="NA-bd_OB-fold"/>
</dbReference>
<dbReference type="Pfam" id="PF14382">
    <property type="entry name" value="ECR1_N"/>
    <property type="match status" value="1"/>
</dbReference>
<dbReference type="HAMAP" id="MF_00975">
    <property type="entry name" value="Exosome_Csl4"/>
    <property type="match status" value="1"/>
</dbReference>
<sequence length="190" mass="20759">MINNSFTTPGELIGTSEEFTGKEGTYEKDGNVYASLTGIVHVNEEDRSVWVEPKTSVPPVPEKGDEIIGKVRDVKDSIVLINIASLVGSEDREIAVNEVGAIHVSNVSDDYVKDLENKFRAGDIVRAKIIVEKPGAIDLTTNEPQLGVLSAKCTKCNGYLKKTQNGKLKCTSCEKTETRKISTEFGKELK</sequence>
<feature type="binding site" evidence="2">
    <location>
        <position position="170"/>
    </location>
    <ligand>
        <name>Zn(2+)</name>
        <dbReference type="ChEBI" id="CHEBI:29105"/>
    </ligand>
</feature>
<evidence type="ECO:0000256" key="2">
    <source>
        <dbReference type="HAMAP-Rule" id="MF_00975"/>
    </source>
</evidence>
<dbReference type="InterPro" id="IPR003029">
    <property type="entry name" value="S1_domain"/>
</dbReference>
<dbReference type="GO" id="GO:0000178">
    <property type="term" value="C:exosome (RNase complex)"/>
    <property type="evidence" value="ECO:0007669"/>
    <property type="project" value="UniProtKB-KW"/>
</dbReference>
<dbReference type="PANTHER" id="PTHR12686">
    <property type="entry name" value="3'-5' EXORIBONUCLEASE CSL4-RELATED"/>
    <property type="match status" value="1"/>
</dbReference>
<accession>A0A1Y3GCW5</accession>
<dbReference type="Gene3D" id="2.40.50.100">
    <property type="match status" value="1"/>
</dbReference>
<gene>
    <name evidence="2" type="primary">csl4</name>
    <name evidence="4" type="ORF">AMET1_1066</name>
</gene>
<proteinExistence type="inferred from homology"/>
<keyword evidence="1 2" id="KW-0271">Exosome</keyword>
<reference evidence="4 5" key="1">
    <citation type="submission" date="2016-12" db="EMBL/GenBank/DDBJ databases">
        <title>Discovery of methanogenic haloarchaea.</title>
        <authorList>
            <person name="Sorokin D.Y."/>
            <person name="Makarova K.S."/>
            <person name="Abbas B."/>
            <person name="Ferrer M."/>
            <person name="Golyshin P.N."/>
        </authorList>
    </citation>
    <scope>NUCLEOTIDE SEQUENCE [LARGE SCALE GENOMIC DNA]</scope>
    <source>
        <strain evidence="4">AMET1</strain>
    </source>
</reference>
<dbReference type="GO" id="GO:0006401">
    <property type="term" value="P:RNA catabolic process"/>
    <property type="evidence" value="ECO:0007669"/>
    <property type="project" value="UniProtKB-UniRule"/>
</dbReference>
<evidence type="ECO:0000313" key="5">
    <source>
        <dbReference type="Proteomes" id="UP000195137"/>
    </source>
</evidence>
<name>A0A1Y3GCW5_9EURY</name>
<dbReference type="Gene3D" id="2.20.70.10">
    <property type="match status" value="1"/>
</dbReference>
<dbReference type="PROSITE" id="PS50126">
    <property type="entry name" value="S1"/>
    <property type="match status" value="1"/>
</dbReference>
<evidence type="ECO:0000313" key="4">
    <source>
        <dbReference type="EMBL" id="OUJ18163.1"/>
    </source>
</evidence>
<dbReference type="AlphaFoldDB" id="A0A1Y3GCW5"/>
<dbReference type="InterPro" id="IPR039771">
    <property type="entry name" value="Csl4"/>
</dbReference>
<keyword evidence="2" id="KW-0862">Zinc</keyword>
<keyword evidence="2" id="KW-0963">Cytoplasm</keyword>
<dbReference type="SUPFAM" id="SSF50249">
    <property type="entry name" value="Nucleic acid-binding proteins"/>
    <property type="match status" value="1"/>
</dbReference>
<dbReference type="NCBIfam" id="NF034126">
    <property type="entry name" value="PRK09521.1"/>
    <property type="match status" value="1"/>
</dbReference>
<feature type="binding site" evidence="2">
    <location>
        <position position="153"/>
    </location>
    <ligand>
        <name>Zn(2+)</name>
        <dbReference type="ChEBI" id="CHEBI:29105"/>
    </ligand>
</feature>
<dbReference type="Proteomes" id="UP000195137">
    <property type="component" value="Unassembled WGS sequence"/>
</dbReference>
<comment type="similarity">
    <text evidence="2">Belongs to the CSL4 family.</text>
</comment>
<evidence type="ECO:0000256" key="1">
    <source>
        <dbReference type="ARBA" id="ARBA00022835"/>
    </source>
</evidence>
<evidence type="ECO:0000259" key="3">
    <source>
        <dbReference type="PROSITE" id="PS50126"/>
    </source>
</evidence>
<dbReference type="InterPro" id="IPR025721">
    <property type="entry name" value="Exosome_cplx_N_dom"/>
</dbReference>
<dbReference type="EMBL" id="MRZU01000004">
    <property type="protein sequence ID" value="OUJ18163.1"/>
    <property type="molecule type" value="Genomic_DNA"/>
</dbReference>
<dbReference type="RefSeq" id="WP_086637457.1">
    <property type="nucleotide sequence ID" value="NZ_MRZU01000004.1"/>
</dbReference>
<dbReference type="GO" id="GO:0003676">
    <property type="term" value="F:nucleic acid binding"/>
    <property type="evidence" value="ECO:0007669"/>
    <property type="project" value="InterPro"/>
</dbReference>
<comment type="caution">
    <text evidence="4">The sequence shown here is derived from an EMBL/GenBank/DDBJ whole genome shotgun (WGS) entry which is preliminary data.</text>
</comment>
<feature type="domain" description="S1 motif" evidence="3">
    <location>
        <begin position="64"/>
        <end position="142"/>
    </location>
</feature>
<protein>
    <recommendedName>
        <fullName evidence="2">Exosome complex component Csl4</fullName>
    </recommendedName>
</protein>
<dbReference type="SMART" id="SM00316">
    <property type="entry name" value="S1"/>
    <property type="match status" value="1"/>
</dbReference>
<comment type="subcellular location">
    <subcellularLocation>
        <location evidence="2">Cytoplasm</location>
    </subcellularLocation>
</comment>
<keyword evidence="5" id="KW-1185">Reference proteome</keyword>
<comment type="subunit">
    <text evidence="2">Component of the archaeal exosome complex. Forms a trimer of Rrp4 and/or Csl4 subunits. The trimer associates with an hexameric ring-like arrangement composed of 3 Rrp41-Rrp42 heterodimers. Interacts with DnaG.</text>
</comment>
<feature type="binding site" evidence="2">
    <location>
        <position position="173"/>
    </location>
    <ligand>
        <name>Zn(2+)</name>
        <dbReference type="ChEBI" id="CHEBI:29105"/>
    </ligand>
</feature>
<dbReference type="PANTHER" id="PTHR12686:SF8">
    <property type="entry name" value="EXOSOME COMPLEX COMPONENT CSL4"/>
    <property type="match status" value="1"/>
</dbReference>
<dbReference type="OrthoDB" id="6768at2157"/>